<feature type="transmembrane region" description="Helical" evidence="6">
    <location>
        <begin position="677"/>
        <end position="696"/>
    </location>
</feature>
<dbReference type="CDD" id="cd01115">
    <property type="entry name" value="SLC13_permease"/>
    <property type="match status" value="1"/>
</dbReference>
<accession>A0A0L0H409</accession>
<dbReference type="eggNOG" id="KOG1281">
    <property type="taxonomic scope" value="Eukaryota"/>
</dbReference>
<gene>
    <name evidence="8" type="ORF">SPPG_08373</name>
</gene>
<feature type="transmembrane region" description="Helical" evidence="6">
    <location>
        <begin position="221"/>
        <end position="238"/>
    </location>
</feature>
<dbReference type="InParanoid" id="A0A0L0H409"/>
<keyword evidence="9" id="KW-1185">Reference proteome</keyword>
<evidence type="ECO:0000256" key="4">
    <source>
        <dbReference type="ARBA" id="ARBA00023136"/>
    </source>
</evidence>
<feature type="transmembrane region" description="Helical" evidence="6">
    <location>
        <begin position="515"/>
        <end position="534"/>
    </location>
</feature>
<evidence type="ECO:0000313" key="9">
    <source>
        <dbReference type="Proteomes" id="UP000053201"/>
    </source>
</evidence>
<evidence type="ECO:0000256" key="5">
    <source>
        <dbReference type="SAM" id="MobiDB-lite"/>
    </source>
</evidence>
<feature type="transmembrane region" description="Helical" evidence="6">
    <location>
        <begin position="399"/>
        <end position="418"/>
    </location>
</feature>
<feature type="compositionally biased region" description="Low complexity" evidence="5">
    <location>
        <begin position="1"/>
        <end position="22"/>
    </location>
</feature>
<keyword evidence="3 6" id="KW-1133">Transmembrane helix</keyword>
<dbReference type="PANTHER" id="PTHR10283:SF92">
    <property type="entry name" value="LOW-AFFINITY PHOSPHATE TRANSPORTER PHO91"/>
    <property type="match status" value="1"/>
</dbReference>
<feature type="domain" description="SPX" evidence="7">
    <location>
        <begin position="1"/>
        <end position="114"/>
    </location>
</feature>
<feature type="transmembrane region" description="Helical" evidence="6">
    <location>
        <begin position="313"/>
        <end position="334"/>
    </location>
</feature>
<feature type="region of interest" description="Disordered" evidence="5">
    <location>
        <begin position="1"/>
        <end position="49"/>
    </location>
</feature>
<dbReference type="Pfam" id="PF03105">
    <property type="entry name" value="SPX"/>
    <property type="match status" value="1"/>
</dbReference>
<sequence>MGWPVVVEEPSSEQPSSSSASPTRGTWPRRWNSVPRPGIDEAGGSPSTEHVSSLVWSLKSLKGMRNKFTKRATDLFIALCELKDYVELNYTGFSKILKKYDKVTANKLRRQYMATKVDMALPFRPQTKDGLNHMIDRVVGIYARIHTDGKLGLALTELKGYLRERIIWERNTIWKDMIEQERRRETIGLRPKAAVAKEEQIKKREITICDRKLVIPPISTQLLKIFICLAVFIFFLLYPSFETLEQRYCFAILIFASMLWASEALPLFITAILVPFLVVIFRVLRVPATGPDGHPEYHRLPAKDAAKKIFSDMFGPVVMLLLGGFSLAAALSKHNIAKGLASFVLGKAGSKPQWVLLANMFVSTFASMWISNVAAPVLCFSLITPILRNLPQKSPYARCLIMGIAMAANVGGMASPISSPQNIIAIGTMDPEPSWLEWFSVALPVVITIDLIIWALLLFMYKPSPQEGAAPPELFGHSYFAEHPLTRSQWYIIAVSILTIILWCTESAVEGVVGDMGVIAIFPIIAFYGTGMLTKDDWNSMLWSVVMLAMGGIALGKAVDSSGLLAEIANGLTPHLEGLSPFACLALFSGLVLVVTTFISHTVGALIILPIILKVGSGLPEPRPNTMVMAAALMCSGAMGLPVSSFPNMNAISLEDRTGTPWVHVSDFLRVGIPSSFVAWVIILTIGYPIMGVLGIR</sequence>
<keyword evidence="4 6" id="KW-0472">Membrane</keyword>
<comment type="subcellular location">
    <subcellularLocation>
        <location evidence="1">Membrane</location>
        <topology evidence="1">Multi-pass membrane protein</topology>
    </subcellularLocation>
</comment>
<dbReference type="RefSeq" id="XP_016604260.1">
    <property type="nucleotide sequence ID" value="XM_016756532.1"/>
</dbReference>
<feature type="transmembrane region" description="Helical" evidence="6">
    <location>
        <begin position="354"/>
        <end position="387"/>
    </location>
</feature>
<dbReference type="GeneID" id="27691542"/>
<dbReference type="InterPro" id="IPR001898">
    <property type="entry name" value="SLC13A/DASS"/>
</dbReference>
<dbReference type="Proteomes" id="UP000053201">
    <property type="component" value="Unassembled WGS sequence"/>
</dbReference>
<evidence type="ECO:0000256" key="6">
    <source>
        <dbReference type="SAM" id="Phobius"/>
    </source>
</evidence>
<feature type="transmembrane region" description="Helical" evidence="6">
    <location>
        <begin position="490"/>
        <end position="509"/>
    </location>
</feature>
<feature type="transmembrane region" description="Helical" evidence="6">
    <location>
        <begin position="624"/>
        <end position="643"/>
    </location>
</feature>
<feature type="transmembrane region" description="Helical" evidence="6">
    <location>
        <begin position="579"/>
        <end position="612"/>
    </location>
</feature>
<feature type="transmembrane region" description="Helical" evidence="6">
    <location>
        <begin position="250"/>
        <end position="281"/>
    </location>
</feature>
<keyword evidence="2 6" id="KW-0812">Transmembrane</keyword>
<dbReference type="GO" id="GO:0005886">
    <property type="term" value="C:plasma membrane"/>
    <property type="evidence" value="ECO:0007669"/>
    <property type="project" value="TreeGrafter"/>
</dbReference>
<dbReference type="GO" id="GO:0006797">
    <property type="term" value="P:polyphosphate metabolic process"/>
    <property type="evidence" value="ECO:0007669"/>
    <property type="project" value="TreeGrafter"/>
</dbReference>
<dbReference type="InterPro" id="IPR004331">
    <property type="entry name" value="SPX_dom"/>
</dbReference>
<dbReference type="NCBIfam" id="TIGR00785">
    <property type="entry name" value="dass"/>
    <property type="match status" value="1"/>
</dbReference>
<feature type="transmembrane region" description="Helical" evidence="6">
    <location>
        <begin position="541"/>
        <end position="559"/>
    </location>
</feature>
<reference evidence="8 9" key="1">
    <citation type="submission" date="2009-08" db="EMBL/GenBank/DDBJ databases">
        <title>The Genome Sequence of Spizellomyces punctatus strain DAOM BR117.</title>
        <authorList>
            <consortium name="The Broad Institute Genome Sequencing Platform"/>
            <person name="Russ C."/>
            <person name="Cuomo C."/>
            <person name="Shea T."/>
            <person name="Young S.K."/>
            <person name="Zeng Q."/>
            <person name="Koehrsen M."/>
            <person name="Haas B."/>
            <person name="Borodovsky M."/>
            <person name="Guigo R."/>
            <person name="Alvarado L."/>
            <person name="Berlin A."/>
            <person name="Bochicchio J."/>
            <person name="Borenstein D."/>
            <person name="Chapman S."/>
            <person name="Chen Z."/>
            <person name="Engels R."/>
            <person name="Freedman E."/>
            <person name="Gellesch M."/>
            <person name="Goldberg J."/>
            <person name="Griggs A."/>
            <person name="Gujja S."/>
            <person name="Heiman D."/>
            <person name="Hepburn T."/>
            <person name="Howarth C."/>
            <person name="Jen D."/>
            <person name="Larson L."/>
            <person name="Lewis B."/>
            <person name="Mehta T."/>
            <person name="Park D."/>
            <person name="Pearson M."/>
            <person name="Roberts A."/>
            <person name="Saif S."/>
            <person name="Shenoy N."/>
            <person name="Sisk P."/>
            <person name="Stolte C."/>
            <person name="Sykes S."/>
            <person name="Thomson T."/>
            <person name="Walk T."/>
            <person name="White J."/>
            <person name="Yandava C."/>
            <person name="Burger G."/>
            <person name="Gray M.W."/>
            <person name="Holland P.W.H."/>
            <person name="King N."/>
            <person name="Lang F.B.F."/>
            <person name="Roger A.J."/>
            <person name="Ruiz-Trillo I."/>
            <person name="Lander E."/>
            <person name="Nusbaum C."/>
        </authorList>
    </citation>
    <scope>NUCLEOTIDE SEQUENCE [LARGE SCALE GENOMIC DNA]</scope>
    <source>
        <strain evidence="8 9">DAOM BR117</strain>
    </source>
</reference>
<dbReference type="AlphaFoldDB" id="A0A0L0H409"/>
<dbReference type="GO" id="GO:0006817">
    <property type="term" value="P:phosphate ion transport"/>
    <property type="evidence" value="ECO:0007669"/>
    <property type="project" value="TreeGrafter"/>
</dbReference>
<proteinExistence type="predicted"/>
<dbReference type="EMBL" id="KQ257470">
    <property type="protein sequence ID" value="KNC96220.1"/>
    <property type="molecule type" value="Genomic_DNA"/>
</dbReference>
<protein>
    <submittedName>
        <fullName evidence="8">Divalent anion:Na+ symporter (DASS) family transporter</fullName>
    </submittedName>
</protein>
<dbReference type="VEuPathDB" id="FungiDB:SPPG_08373"/>
<dbReference type="OMA" id="GYGLMYI"/>
<dbReference type="OrthoDB" id="10260443at2759"/>
<dbReference type="GO" id="GO:0005315">
    <property type="term" value="F:phosphate transmembrane transporter activity"/>
    <property type="evidence" value="ECO:0007669"/>
    <property type="project" value="TreeGrafter"/>
</dbReference>
<dbReference type="FunCoup" id="A0A0L0H409">
    <property type="interactions" value="157"/>
</dbReference>
<feature type="transmembrane region" description="Helical" evidence="6">
    <location>
        <begin position="438"/>
        <end position="461"/>
    </location>
</feature>
<evidence type="ECO:0000313" key="8">
    <source>
        <dbReference type="EMBL" id="KNC96220.1"/>
    </source>
</evidence>
<evidence type="ECO:0000256" key="2">
    <source>
        <dbReference type="ARBA" id="ARBA00022692"/>
    </source>
</evidence>
<evidence type="ECO:0000259" key="7">
    <source>
        <dbReference type="PROSITE" id="PS51382"/>
    </source>
</evidence>
<dbReference type="STRING" id="645134.A0A0L0H409"/>
<evidence type="ECO:0000256" key="1">
    <source>
        <dbReference type="ARBA" id="ARBA00004141"/>
    </source>
</evidence>
<dbReference type="Pfam" id="PF00939">
    <property type="entry name" value="Na_sulph_symp"/>
    <property type="match status" value="1"/>
</dbReference>
<name>A0A0L0H409_SPIPD</name>
<dbReference type="PANTHER" id="PTHR10283">
    <property type="entry name" value="SOLUTE CARRIER FAMILY 13 MEMBER"/>
    <property type="match status" value="1"/>
</dbReference>
<dbReference type="PROSITE" id="PS51382">
    <property type="entry name" value="SPX"/>
    <property type="match status" value="1"/>
</dbReference>
<organism evidence="8 9">
    <name type="scientific">Spizellomyces punctatus (strain DAOM BR117)</name>
    <dbReference type="NCBI Taxonomy" id="645134"/>
    <lineage>
        <taxon>Eukaryota</taxon>
        <taxon>Fungi</taxon>
        <taxon>Fungi incertae sedis</taxon>
        <taxon>Chytridiomycota</taxon>
        <taxon>Chytridiomycota incertae sedis</taxon>
        <taxon>Chytridiomycetes</taxon>
        <taxon>Spizellomycetales</taxon>
        <taxon>Spizellomycetaceae</taxon>
        <taxon>Spizellomyces</taxon>
    </lineage>
</organism>
<evidence type="ECO:0000256" key="3">
    <source>
        <dbReference type="ARBA" id="ARBA00022989"/>
    </source>
</evidence>